<evidence type="ECO:0000313" key="2">
    <source>
        <dbReference type="EMBL" id="KAK8074570.1"/>
    </source>
</evidence>
<dbReference type="Proteomes" id="UP001433268">
    <property type="component" value="Unassembled WGS sequence"/>
</dbReference>
<protein>
    <submittedName>
        <fullName evidence="2">Uncharacterized protein</fullName>
    </submittedName>
</protein>
<reference evidence="2 3" key="1">
    <citation type="submission" date="2023-01" db="EMBL/GenBank/DDBJ databases">
        <title>Analysis of 21 Apiospora genomes using comparative genomics revels a genus with tremendous synthesis potential of carbohydrate active enzymes and secondary metabolites.</title>
        <authorList>
            <person name="Sorensen T."/>
        </authorList>
    </citation>
    <scope>NUCLEOTIDE SEQUENCE [LARGE SCALE GENOMIC DNA]</scope>
    <source>
        <strain evidence="2 3">CBS 114990</strain>
    </source>
</reference>
<dbReference type="PANTHER" id="PTHR35394:SF5">
    <property type="entry name" value="DUF3176 DOMAIN-CONTAINING PROTEIN"/>
    <property type="match status" value="1"/>
</dbReference>
<dbReference type="Pfam" id="PF11374">
    <property type="entry name" value="DUF3176"/>
    <property type="match status" value="1"/>
</dbReference>
<evidence type="ECO:0000256" key="1">
    <source>
        <dbReference type="SAM" id="Phobius"/>
    </source>
</evidence>
<keyword evidence="3" id="KW-1185">Reference proteome</keyword>
<accession>A0ABR1VWQ5</accession>
<dbReference type="PANTHER" id="PTHR35394">
    <property type="entry name" value="DUF3176 DOMAIN-CONTAINING PROTEIN"/>
    <property type="match status" value="1"/>
</dbReference>
<organism evidence="2 3">
    <name type="scientific">Apiospora hydei</name>
    <dbReference type="NCBI Taxonomy" id="1337664"/>
    <lineage>
        <taxon>Eukaryota</taxon>
        <taxon>Fungi</taxon>
        <taxon>Dikarya</taxon>
        <taxon>Ascomycota</taxon>
        <taxon>Pezizomycotina</taxon>
        <taxon>Sordariomycetes</taxon>
        <taxon>Xylariomycetidae</taxon>
        <taxon>Amphisphaeriales</taxon>
        <taxon>Apiosporaceae</taxon>
        <taxon>Apiospora</taxon>
    </lineage>
</organism>
<keyword evidence="1" id="KW-1133">Transmembrane helix</keyword>
<dbReference type="EMBL" id="JAQQWN010000007">
    <property type="protein sequence ID" value="KAK8074570.1"/>
    <property type="molecule type" value="Genomic_DNA"/>
</dbReference>
<evidence type="ECO:0000313" key="3">
    <source>
        <dbReference type="Proteomes" id="UP001433268"/>
    </source>
</evidence>
<keyword evidence="1" id="KW-0812">Transmembrane</keyword>
<feature type="transmembrane region" description="Helical" evidence="1">
    <location>
        <begin position="65"/>
        <end position="87"/>
    </location>
</feature>
<proteinExistence type="predicted"/>
<name>A0ABR1VWQ5_9PEZI</name>
<sequence length="175" mass="19101">MSPQSKPQMSMRSEPVEYTSQFQQYEPGHVFPAPEYELLSRSQDGDSVKAATKERQRCCSRSPAWLLEILAIAASVGCMIGVVVILAQMKDRPLAEWTVVLNLNSSIAVLITALKSTAMLAVASCISQNKWQFFKRRRARLQQLDTFDEASRGPSALAGCCGRCGAGSISRSSGP</sequence>
<dbReference type="InterPro" id="IPR021514">
    <property type="entry name" value="DUF3176"/>
</dbReference>
<feature type="transmembrane region" description="Helical" evidence="1">
    <location>
        <begin position="107"/>
        <end position="127"/>
    </location>
</feature>
<comment type="caution">
    <text evidence="2">The sequence shown here is derived from an EMBL/GenBank/DDBJ whole genome shotgun (WGS) entry which is preliminary data.</text>
</comment>
<gene>
    <name evidence="2" type="ORF">PG997_009233</name>
</gene>
<keyword evidence="1" id="KW-0472">Membrane</keyword>
<dbReference type="RefSeq" id="XP_066665510.1">
    <property type="nucleotide sequence ID" value="XM_066813548.1"/>
</dbReference>
<dbReference type="GeneID" id="92046608"/>